<dbReference type="SUPFAM" id="SSF48452">
    <property type="entry name" value="TPR-like"/>
    <property type="match status" value="1"/>
</dbReference>
<dbReference type="InterPro" id="IPR016032">
    <property type="entry name" value="Sig_transdc_resp-reg_C-effctor"/>
</dbReference>
<proteinExistence type="predicted"/>
<keyword evidence="2" id="KW-0472">Membrane</keyword>
<feature type="transmembrane region" description="Helical" evidence="2">
    <location>
        <begin position="349"/>
        <end position="368"/>
    </location>
</feature>
<feature type="coiled-coil region" evidence="1">
    <location>
        <begin position="383"/>
        <end position="415"/>
    </location>
</feature>
<dbReference type="Gene3D" id="1.25.40.10">
    <property type="entry name" value="Tetratricopeptide repeat domain"/>
    <property type="match status" value="1"/>
</dbReference>
<dbReference type="InterPro" id="IPR011990">
    <property type="entry name" value="TPR-like_helical_dom_sf"/>
</dbReference>
<protein>
    <submittedName>
        <fullName evidence="3">Transcriptional regulator</fullName>
    </submittedName>
</protein>
<evidence type="ECO:0000313" key="4">
    <source>
        <dbReference type="Proteomes" id="UP001596162"/>
    </source>
</evidence>
<evidence type="ECO:0000313" key="3">
    <source>
        <dbReference type="EMBL" id="MFC5195074.1"/>
    </source>
</evidence>
<organism evidence="3 4">
    <name type="scientific">Bizionia hallyeonensis</name>
    <dbReference type="NCBI Taxonomy" id="1123757"/>
    <lineage>
        <taxon>Bacteria</taxon>
        <taxon>Pseudomonadati</taxon>
        <taxon>Bacteroidota</taxon>
        <taxon>Flavobacteriia</taxon>
        <taxon>Flavobacteriales</taxon>
        <taxon>Flavobacteriaceae</taxon>
        <taxon>Bizionia</taxon>
    </lineage>
</organism>
<keyword evidence="2" id="KW-0812">Transmembrane</keyword>
<dbReference type="EMBL" id="JBHSLA010000002">
    <property type="protein sequence ID" value="MFC5195074.1"/>
    <property type="molecule type" value="Genomic_DNA"/>
</dbReference>
<keyword evidence="2" id="KW-1133">Transmembrane helix</keyword>
<comment type="caution">
    <text evidence="3">The sequence shown here is derived from an EMBL/GenBank/DDBJ whole genome shotgun (WGS) entry which is preliminary data.</text>
</comment>
<keyword evidence="1" id="KW-0175">Coiled coil</keyword>
<dbReference type="SUPFAM" id="SSF46894">
    <property type="entry name" value="C-terminal effector domain of the bipartite response regulators"/>
    <property type="match status" value="1"/>
</dbReference>
<keyword evidence="4" id="KW-1185">Reference proteome</keyword>
<dbReference type="Proteomes" id="UP001596162">
    <property type="component" value="Unassembled WGS sequence"/>
</dbReference>
<gene>
    <name evidence="3" type="ORF">ACFPH8_07000</name>
</gene>
<reference evidence="4" key="1">
    <citation type="journal article" date="2019" name="Int. J. Syst. Evol. Microbiol.">
        <title>The Global Catalogue of Microorganisms (GCM) 10K type strain sequencing project: providing services to taxonomists for standard genome sequencing and annotation.</title>
        <authorList>
            <consortium name="The Broad Institute Genomics Platform"/>
            <consortium name="The Broad Institute Genome Sequencing Center for Infectious Disease"/>
            <person name="Wu L."/>
            <person name="Ma J."/>
        </authorList>
    </citation>
    <scope>NUCLEOTIDE SEQUENCE [LARGE SCALE GENOMIC DNA]</scope>
    <source>
        <strain evidence="4">JCM 17978</strain>
    </source>
</reference>
<sequence>MSESFPENEFKTYRRESFTEQQLQTYLLQHYKRLDLLPFIEDHYLFKMQSYLHSGNWFREIGFPEESIKWYKAFFEYYDANFKKLSPEEKYNLVEIITYSYGIQADNYARIGQLDSATLQHKKNIAFIKDYNIITKPSAFNNYGLFFYWHKKDLDSALVYFNKAYLLTKEKFPKHTLLGSIRDNIADIYIDRKQPEMALPLYRENFNLYSNIKNERSNQFDVSRLISAGVQQVETEIKLKKLNEAEETFNKLLKTLSGPSFNNHIQSQSQLQILGAEQALYTKQEKFKEALEVANRFRKLSDSLSTLSKLADQRWQDELNTISLDRVALNFKIDRIEKENKIQSQRSKLWIVTLSSSIILILLLSLFLRRRQHIINAKNKQLLAEQKLEISRVNNENLQSEIESKQRDLSDFAINLTQNQEWAQDLANKLEIIMEASSEGKKALLAHLEQDIQNKITFDTNTHEFYEKLDKLSDAFYSKLNGLFTNLSKNEIRLCSLIRLKMDSRSIATLQNITLASLNTSRYRLRKKLDLSVNEDLDSFIQNM</sequence>
<name>A0ABW0C739_9FLAO</name>
<evidence type="ECO:0000256" key="2">
    <source>
        <dbReference type="SAM" id="Phobius"/>
    </source>
</evidence>
<evidence type="ECO:0000256" key="1">
    <source>
        <dbReference type="SAM" id="Coils"/>
    </source>
</evidence>
<accession>A0ABW0C739</accession>
<dbReference type="RefSeq" id="WP_376859636.1">
    <property type="nucleotide sequence ID" value="NZ_JBHSLA010000002.1"/>
</dbReference>